<dbReference type="Gene3D" id="3.40.50.720">
    <property type="entry name" value="NAD(P)-binding Rossmann-like Domain"/>
    <property type="match status" value="1"/>
</dbReference>
<evidence type="ECO:0000313" key="3">
    <source>
        <dbReference type="Proteomes" id="UP000799424"/>
    </source>
</evidence>
<evidence type="ECO:0000256" key="1">
    <source>
        <dbReference type="ARBA" id="ARBA00006484"/>
    </source>
</evidence>
<sequence>MAKPLTRGLISIDALVNNAAILGDFTAPLSQQMTAAFLTNATGPTVVVQAFTPLLAKSTKTPRIVNVTSGAGSISLRVDYTNEHQKMVAIPYRTSKAVLNMVTVCQAYEHGPKGWKVFAYCPGHTESDLGPMNKVEFGAKLTSEGAGPMVGIIAGERDGEHGGFLRADGQWAW</sequence>
<dbReference type="EMBL" id="MU006242">
    <property type="protein sequence ID" value="KAF2819868.1"/>
    <property type="molecule type" value="Genomic_DNA"/>
</dbReference>
<dbReference type="InterPro" id="IPR002347">
    <property type="entry name" value="SDR_fam"/>
</dbReference>
<dbReference type="Proteomes" id="UP000799424">
    <property type="component" value="Unassembled WGS sequence"/>
</dbReference>
<dbReference type="AlphaFoldDB" id="A0A6A6ZG74"/>
<dbReference type="PANTHER" id="PTHR43544:SF32">
    <property type="entry name" value="CHAIN DEHYDROGENASE, PUTATIVE (AFU_ORTHOLOGUE AFUA_5G01530)-RELATED"/>
    <property type="match status" value="1"/>
</dbReference>
<dbReference type="OrthoDB" id="191139at2759"/>
<dbReference type="Pfam" id="PF00106">
    <property type="entry name" value="adh_short"/>
    <property type="match status" value="1"/>
</dbReference>
<keyword evidence="3" id="KW-1185">Reference proteome</keyword>
<evidence type="ECO:0000313" key="2">
    <source>
        <dbReference type="EMBL" id="KAF2819868.1"/>
    </source>
</evidence>
<dbReference type="SUPFAM" id="SSF51735">
    <property type="entry name" value="NAD(P)-binding Rossmann-fold domains"/>
    <property type="match status" value="1"/>
</dbReference>
<proteinExistence type="inferred from homology"/>
<protein>
    <submittedName>
        <fullName evidence="2">NAD(P)-binding protein</fullName>
    </submittedName>
</protein>
<dbReference type="InterPro" id="IPR051468">
    <property type="entry name" value="Fungal_SecMetab_SDRs"/>
</dbReference>
<reference evidence="2" key="1">
    <citation type="journal article" date="2020" name="Stud. Mycol.">
        <title>101 Dothideomycetes genomes: a test case for predicting lifestyles and emergence of pathogens.</title>
        <authorList>
            <person name="Haridas S."/>
            <person name="Albert R."/>
            <person name="Binder M."/>
            <person name="Bloem J."/>
            <person name="Labutti K."/>
            <person name="Salamov A."/>
            <person name="Andreopoulos B."/>
            <person name="Baker S."/>
            <person name="Barry K."/>
            <person name="Bills G."/>
            <person name="Bluhm B."/>
            <person name="Cannon C."/>
            <person name="Castanera R."/>
            <person name="Culley D."/>
            <person name="Daum C."/>
            <person name="Ezra D."/>
            <person name="Gonzalez J."/>
            <person name="Henrissat B."/>
            <person name="Kuo A."/>
            <person name="Liang C."/>
            <person name="Lipzen A."/>
            <person name="Lutzoni F."/>
            <person name="Magnuson J."/>
            <person name="Mondo S."/>
            <person name="Nolan M."/>
            <person name="Ohm R."/>
            <person name="Pangilinan J."/>
            <person name="Park H.-J."/>
            <person name="Ramirez L."/>
            <person name="Alfaro M."/>
            <person name="Sun H."/>
            <person name="Tritt A."/>
            <person name="Yoshinaga Y."/>
            <person name="Zwiers L.-H."/>
            <person name="Turgeon B."/>
            <person name="Goodwin S."/>
            <person name="Spatafora J."/>
            <person name="Crous P."/>
            <person name="Grigoriev I."/>
        </authorList>
    </citation>
    <scope>NUCLEOTIDE SEQUENCE</scope>
    <source>
        <strain evidence="2">CBS 113818</strain>
    </source>
</reference>
<dbReference type="GO" id="GO:0016491">
    <property type="term" value="F:oxidoreductase activity"/>
    <property type="evidence" value="ECO:0007669"/>
    <property type="project" value="TreeGrafter"/>
</dbReference>
<dbReference type="GO" id="GO:0019748">
    <property type="term" value="P:secondary metabolic process"/>
    <property type="evidence" value="ECO:0007669"/>
    <property type="project" value="TreeGrafter"/>
</dbReference>
<dbReference type="PRINTS" id="PR00081">
    <property type="entry name" value="GDHRDH"/>
</dbReference>
<comment type="similarity">
    <text evidence="1">Belongs to the short-chain dehydrogenases/reductases (SDR) family.</text>
</comment>
<name>A0A6A6ZG74_9PLEO</name>
<organism evidence="2 3">
    <name type="scientific">Ophiobolus disseminans</name>
    <dbReference type="NCBI Taxonomy" id="1469910"/>
    <lineage>
        <taxon>Eukaryota</taxon>
        <taxon>Fungi</taxon>
        <taxon>Dikarya</taxon>
        <taxon>Ascomycota</taxon>
        <taxon>Pezizomycotina</taxon>
        <taxon>Dothideomycetes</taxon>
        <taxon>Pleosporomycetidae</taxon>
        <taxon>Pleosporales</taxon>
        <taxon>Pleosporineae</taxon>
        <taxon>Phaeosphaeriaceae</taxon>
        <taxon>Ophiobolus</taxon>
    </lineage>
</organism>
<dbReference type="PANTHER" id="PTHR43544">
    <property type="entry name" value="SHORT-CHAIN DEHYDROGENASE/REDUCTASE"/>
    <property type="match status" value="1"/>
</dbReference>
<dbReference type="GO" id="GO:0005737">
    <property type="term" value="C:cytoplasm"/>
    <property type="evidence" value="ECO:0007669"/>
    <property type="project" value="TreeGrafter"/>
</dbReference>
<dbReference type="InterPro" id="IPR036291">
    <property type="entry name" value="NAD(P)-bd_dom_sf"/>
</dbReference>
<gene>
    <name evidence="2" type="ORF">CC86DRAFT_387489</name>
</gene>
<accession>A0A6A6ZG74</accession>